<keyword evidence="4" id="KW-1185">Reference proteome</keyword>
<feature type="compositionally biased region" description="Basic residues" evidence="1">
    <location>
        <begin position="176"/>
        <end position="195"/>
    </location>
</feature>
<organism evidence="3 4">
    <name type="scientific">Protomyces lactucae-debilis</name>
    <dbReference type="NCBI Taxonomy" id="2754530"/>
    <lineage>
        <taxon>Eukaryota</taxon>
        <taxon>Fungi</taxon>
        <taxon>Dikarya</taxon>
        <taxon>Ascomycota</taxon>
        <taxon>Taphrinomycotina</taxon>
        <taxon>Taphrinomycetes</taxon>
        <taxon>Taphrinales</taxon>
        <taxon>Protomycetaceae</taxon>
        <taxon>Protomyces</taxon>
    </lineage>
</organism>
<dbReference type="InterPro" id="IPR053000">
    <property type="entry name" value="WSS1-like_metalloprotease"/>
</dbReference>
<dbReference type="PROSITE" id="PS51397">
    <property type="entry name" value="WLM"/>
    <property type="match status" value="1"/>
</dbReference>
<proteinExistence type="predicted"/>
<evidence type="ECO:0000313" key="4">
    <source>
        <dbReference type="Proteomes" id="UP000193685"/>
    </source>
</evidence>
<dbReference type="EMBL" id="MCFI01000020">
    <property type="protein sequence ID" value="ORY77414.1"/>
    <property type="molecule type" value="Genomic_DNA"/>
</dbReference>
<reference evidence="3 4" key="1">
    <citation type="submission" date="2016-07" db="EMBL/GenBank/DDBJ databases">
        <title>Pervasive Adenine N6-methylation of Active Genes in Fungi.</title>
        <authorList>
            <consortium name="DOE Joint Genome Institute"/>
            <person name="Mondo S.J."/>
            <person name="Dannebaum R.O."/>
            <person name="Kuo R.C."/>
            <person name="Labutti K."/>
            <person name="Haridas S."/>
            <person name="Kuo A."/>
            <person name="Salamov A."/>
            <person name="Ahrendt S.R."/>
            <person name="Lipzen A."/>
            <person name="Sullivan W."/>
            <person name="Andreopoulos W.B."/>
            <person name="Clum A."/>
            <person name="Lindquist E."/>
            <person name="Daum C."/>
            <person name="Ramamoorthy G.K."/>
            <person name="Gryganskyi A."/>
            <person name="Culley D."/>
            <person name="Magnuson J.K."/>
            <person name="James T.Y."/>
            <person name="O'Malley M.A."/>
            <person name="Stajich J.E."/>
            <person name="Spatafora J.W."/>
            <person name="Visel A."/>
            <person name="Grigoriev I.V."/>
        </authorList>
    </citation>
    <scope>NUCLEOTIDE SEQUENCE [LARGE SCALE GENOMIC DNA]</scope>
    <source>
        <strain evidence="3 4">12-1054</strain>
    </source>
</reference>
<feature type="compositionally biased region" description="Basic and acidic residues" evidence="1">
    <location>
        <begin position="250"/>
        <end position="259"/>
    </location>
</feature>
<feature type="region of interest" description="Disordered" evidence="1">
    <location>
        <begin position="176"/>
        <end position="287"/>
    </location>
</feature>
<sequence>MPLPLRVERFNDHGRHPNKLIAFIKQRQTASPADQKKALDLLNRVAAFVYPIMKANGLQVTSLEEHEFNPEYAGINYNAGECIGLVLRTKSGQWMPESFVVSVMLHELSHVTNMHHARPFWQQLNKYQADSARLRAKGYTGEGFWGQGNVLGSGELQGLGGIGQGEDLPRTICGGSRKRRVYRRKTTTGKRKRGKQFGEGGAKLGGDTDLRNMLDGGKSKATPRVVNSKRGKELRASAAEMRFSQQVSKSVDDHVKNEGKEEDESSDEEVTEVSAYTMDDEDSENKDLLEKEMADLLGNRKMTQAQ</sequence>
<dbReference type="PANTHER" id="PTHR46622:SF1">
    <property type="entry name" value="DNA-DEPENDENT METALLOPROTEASE WSS1"/>
    <property type="match status" value="1"/>
</dbReference>
<dbReference type="InterPro" id="IPR013536">
    <property type="entry name" value="WLM_dom"/>
</dbReference>
<evidence type="ECO:0000256" key="1">
    <source>
        <dbReference type="SAM" id="MobiDB-lite"/>
    </source>
</evidence>
<evidence type="ECO:0000313" key="3">
    <source>
        <dbReference type="EMBL" id="ORY77414.1"/>
    </source>
</evidence>
<dbReference type="OMA" id="VLPEHLC"/>
<dbReference type="Proteomes" id="UP000193685">
    <property type="component" value="Unassembled WGS sequence"/>
</dbReference>
<dbReference type="RefSeq" id="XP_040723035.1">
    <property type="nucleotide sequence ID" value="XM_040871561.1"/>
</dbReference>
<name>A0A1Y2F1P8_PROLT</name>
<feature type="domain" description="WLM" evidence="2">
    <location>
        <begin position="12"/>
        <end position="244"/>
    </location>
</feature>
<dbReference type="GO" id="GO:0006281">
    <property type="term" value="P:DNA repair"/>
    <property type="evidence" value="ECO:0007669"/>
    <property type="project" value="TreeGrafter"/>
</dbReference>
<dbReference type="GO" id="GO:0008237">
    <property type="term" value="F:metallopeptidase activity"/>
    <property type="evidence" value="ECO:0007669"/>
    <property type="project" value="TreeGrafter"/>
</dbReference>
<dbReference type="STRING" id="56484.A0A1Y2F1P8"/>
<feature type="compositionally biased region" description="Acidic residues" evidence="1">
    <location>
        <begin position="260"/>
        <end position="271"/>
    </location>
</feature>
<protein>
    <submittedName>
        <fullName evidence="3">WLM domain-domain-containing protein</fullName>
    </submittedName>
</protein>
<dbReference type="GO" id="GO:0005634">
    <property type="term" value="C:nucleus"/>
    <property type="evidence" value="ECO:0007669"/>
    <property type="project" value="TreeGrafter"/>
</dbReference>
<dbReference type="OrthoDB" id="447842at2759"/>
<dbReference type="GeneID" id="63788160"/>
<gene>
    <name evidence="3" type="ORF">BCR37DRAFT_395028</name>
</gene>
<dbReference type="AlphaFoldDB" id="A0A1Y2F1P8"/>
<dbReference type="Pfam" id="PF08325">
    <property type="entry name" value="WLM"/>
    <property type="match status" value="1"/>
</dbReference>
<dbReference type="PANTHER" id="PTHR46622">
    <property type="entry name" value="DNA-DEPENDENT METALLOPROTEASE WSS1"/>
    <property type="match status" value="1"/>
</dbReference>
<accession>A0A1Y2F1P8</accession>
<evidence type="ECO:0000259" key="2">
    <source>
        <dbReference type="PROSITE" id="PS51397"/>
    </source>
</evidence>
<dbReference type="Gene3D" id="3.30.2010.10">
    <property type="entry name" value="Metalloproteases ('zincins'), catalytic domain"/>
    <property type="match status" value="1"/>
</dbReference>
<comment type="caution">
    <text evidence="3">The sequence shown here is derived from an EMBL/GenBank/DDBJ whole genome shotgun (WGS) entry which is preliminary data.</text>
</comment>